<dbReference type="AlphaFoldDB" id="A0AAW2YPI8"/>
<dbReference type="Pfam" id="PF01557">
    <property type="entry name" value="FAA_hydrolase"/>
    <property type="match status" value="1"/>
</dbReference>
<evidence type="ECO:0000256" key="1">
    <source>
        <dbReference type="ARBA" id="ARBA00010211"/>
    </source>
</evidence>
<dbReference type="EMBL" id="JAOPGA020000472">
    <property type="protein sequence ID" value="KAL0478853.1"/>
    <property type="molecule type" value="Genomic_DNA"/>
</dbReference>
<accession>A0AAW2YPI8</accession>
<dbReference type="Gene3D" id="3.90.850.10">
    <property type="entry name" value="Fumarylacetoacetase-like, C-terminal domain"/>
    <property type="match status" value="1"/>
</dbReference>
<organism evidence="4 5">
    <name type="scientific">Acrasis kona</name>
    <dbReference type="NCBI Taxonomy" id="1008807"/>
    <lineage>
        <taxon>Eukaryota</taxon>
        <taxon>Discoba</taxon>
        <taxon>Heterolobosea</taxon>
        <taxon>Tetramitia</taxon>
        <taxon>Eutetramitia</taxon>
        <taxon>Acrasidae</taxon>
        <taxon>Acrasis</taxon>
    </lineage>
</organism>
<comment type="similarity">
    <text evidence="1">Belongs to the FAH family.</text>
</comment>
<evidence type="ECO:0000259" key="3">
    <source>
        <dbReference type="Pfam" id="PF18288"/>
    </source>
</evidence>
<feature type="domain" description="Fumarylacetoacetase-like C-terminal" evidence="2">
    <location>
        <begin position="82"/>
        <end position="322"/>
    </location>
</feature>
<dbReference type="PANTHER" id="PTHR43211">
    <property type="entry name" value="FUMARYLACETOACETATE HYDROLASE"/>
    <property type="match status" value="1"/>
</dbReference>
<dbReference type="InterPro" id="IPR036663">
    <property type="entry name" value="Fumarylacetoacetase_C_sf"/>
</dbReference>
<dbReference type="Pfam" id="PF18288">
    <property type="entry name" value="FAA_hydro_N_2"/>
    <property type="match status" value="1"/>
</dbReference>
<evidence type="ECO:0008006" key="6">
    <source>
        <dbReference type="Google" id="ProtNLM"/>
    </source>
</evidence>
<feature type="domain" description="Fumarylacetoacetase N-terminal" evidence="3">
    <location>
        <begin position="1"/>
        <end position="77"/>
    </location>
</feature>
<dbReference type="GO" id="GO:0003824">
    <property type="term" value="F:catalytic activity"/>
    <property type="evidence" value="ECO:0007669"/>
    <property type="project" value="InterPro"/>
</dbReference>
<evidence type="ECO:0000313" key="5">
    <source>
        <dbReference type="Proteomes" id="UP001431209"/>
    </source>
</evidence>
<name>A0AAW2YPI8_9EUKA</name>
<dbReference type="SUPFAM" id="SSF56529">
    <property type="entry name" value="FAH"/>
    <property type="match status" value="1"/>
</dbReference>
<comment type="caution">
    <text evidence="4">The sequence shown here is derived from an EMBL/GenBank/DDBJ whole genome shotgun (WGS) entry which is preliminary data.</text>
</comment>
<evidence type="ECO:0000259" key="2">
    <source>
        <dbReference type="Pfam" id="PF01557"/>
    </source>
</evidence>
<dbReference type="Proteomes" id="UP001431209">
    <property type="component" value="Unassembled WGS sequence"/>
</dbReference>
<sequence>MKLATLDNGTRDGVLVIVSQDNQHFIKVDGTTLQNVMDDWEKHSSTLKQQYEKLNKGELDSEKQAVDVKNLLSPLPRAYEWIDGSAYINHVVLVRKARNAEPPATLKTDPLVYQGGSGKFLRPTEDIRHFSEDYGIDFESEVCVITDDVPMGTTKEEAAKHIKLILICNDVSLRNLIPKELEKGFGFLVSKPSTAFSPFAITPDELGDAWKDGRVHLPLVTVYNGNLFGNPDAGPAMFFGFNELIQHVTQTRALTAGTIIGSGTVSNEDRSKGSSCLAEKRMLEKIDSGNFVTPFMKFGDTVEIEMKDANGNSLFGKISQKVAKAEK</sequence>
<reference evidence="4 5" key="1">
    <citation type="submission" date="2024-03" db="EMBL/GenBank/DDBJ databases">
        <title>The Acrasis kona genome and developmental transcriptomes reveal deep origins of eukaryotic multicellular pathways.</title>
        <authorList>
            <person name="Sheikh S."/>
            <person name="Fu C.-J."/>
            <person name="Brown M.W."/>
            <person name="Baldauf S.L."/>
        </authorList>
    </citation>
    <scope>NUCLEOTIDE SEQUENCE [LARGE SCALE GENOMIC DNA]</scope>
    <source>
        <strain evidence="4 5">ATCC MYA-3509</strain>
    </source>
</reference>
<dbReference type="PANTHER" id="PTHR43211:SF1">
    <property type="entry name" value="BLL6422 PROTEIN"/>
    <property type="match status" value="1"/>
</dbReference>
<gene>
    <name evidence="4" type="ORF">AKO1_002202</name>
</gene>
<protein>
    <recommendedName>
        <fullName evidence="6">2-keto-4-pentenoate hydratase</fullName>
    </recommendedName>
</protein>
<dbReference type="InterPro" id="IPR041072">
    <property type="entry name" value="FAA_hydro_N"/>
</dbReference>
<proteinExistence type="inferred from homology"/>
<evidence type="ECO:0000313" key="4">
    <source>
        <dbReference type="EMBL" id="KAL0478853.1"/>
    </source>
</evidence>
<dbReference type="InterPro" id="IPR011234">
    <property type="entry name" value="Fumarylacetoacetase-like_C"/>
</dbReference>
<keyword evidence="5" id="KW-1185">Reference proteome</keyword>